<dbReference type="AlphaFoldDB" id="A0A9D1VAG1"/>
<organism evidence="2 3">
    <name type="scientific">Candidatus Akkermansia intestinigallinarum</name>
    <dbReference type="NCBI Taxonomy" id="2838431"/>
    <lineage>
        <taxon>Bacteria</taxon>
        <taxon>Pseudomonadati</taxon>
        <taxon>Verrucomicrobiota</taxon>
        <taxon>Verrucomicrobiia</taxon>
        <taxon>Verrucomicrobiales</taxon>
        <taxon>Akkermansiaceae</taxon>
        <taxon>Akkermansia</taxon>
    </lineage>
</organism>
<feature type="domain" description="Metallo-beta-lactamase" evidence="1">
    <location>
        <begin position="34"/>
        <end position="228"/>
    </location>
</feature>
<evidence type="ECO:0000313" key="2">
    <source>
        <dbReference type="EMBL" id="HIX19485.1"/>
    </source>
</evidence>
<dbReference type="SUPFAM" id="SSF56281">
    <property type="entry name" value="Metallo-hydrolase/oxidoreductase"/>
    <property type="match status" value="1"/>
</dbReference>
<evidence type="ECO:0000313" key="3">
    <source>
        <dbReference type="Proteomes" id="UP000823964"/>
    </source>
</evidence>
<proteinExistence type="predicted"/>
<dbReference type="SMART" id="SM00849">
    <property type="entry name" value="Lactamase_B"/>
    <property type="match status" value="1"/>
</dbReference>
<dbReference type="Pfam" id="PF12706">
    <property type="entry name" value="Lactamase_B_2"/>
    <property type="match status" value="1"/>
</dbReference>
<dbReference type="InterPro" id="IPR036866">
    <property type="entry name" value="RibonucZ/Hydroxyglut_hydro"/>
</dbReference>
<name>A0A9D1VAG1_9BACT</name>
<comment type="caution">
    <text evidence="2">The sequence shown here is derived from an EMBL/GenBank/DDBJ whole genome shotgun (WGS) entry which is preliminary data.</text>
</comment>
<dbReference type="InterPro" id="IPR001279">
    <property type="entry name" value="Metallo-B-lactamas"/>
</dbReference>
<dbReference type="PANTHER" id="PTHR42663">
    <property type="entry name" value="HYDROLASE C777.06C-RELATED-RELATED"/>
    <property type="match status" value="1"/>
</dbReference>
<evidence type="ECO:0000259" key="1">
    <source>
        <dbReference type="SMART" id="SM00849"/>
    </source>
</evidence>
<reference evidence="2" key="2">
    <citation type="submission" date="2021-04" db="EMBL/GenBank/DDBJ databases">
        <authorList>
            <person name="Gilroy R."/>
        </authorList>
    </citation>
    <scope>NUCLEOTIDE SEQUENCE</scope>
    <source>
        <strain evidence="2">14975</strain>
    </source>
</reference>
<accession>A0A9D1VAG1</accession>
<dbReference type="PANTHER" id="PTHR42663:SF6">
    <property type="entry name" value="HYDROLASE C777.06C-RELATED"/>
    <property type="match status" value="1"/>
</dbReference>
<sequence>MNVLFLGTGTSTGVPVIGCDCAVCRSENPRNKRLRSSVLVRTAETTLLIDSGPDLRAQALRHGLTAIDAVIYTHEHLDHTTGFDEMRAFGWKTEARLPLYAGTQCLERLRAMFTWAFSPQNTYRGYIRPDARDHGGRPFEIGDISVTPVPVEHATVETYGYVFRADGRSFGYVPDIKRLPEASAPLLRGLDALAMDGLCFPEHHTHLTVDQNIALMRELAPTRGYVTHSGHRLDFDELAAYLPDFMSPAYDGLLIEP</sequence>
<dbReference type="CDD" id="cd16279">
    <property type="entry name" value="metallo-hydrolase-like_MBL-fold"/>
    <property type="match status" value="1"/>
</dbReference>
<protein>
    <submittedName>
        <fullName evidence="2">MBL fold metallo-hydrolase</fullName>
    </submittedName>
</protein>
<dbReference type="Gene3D" id="3.60.15.10">
    <property type="entry name" value="Ribonuclease Z/Hydroxyacylglutathione hydrolase-like"/>
    <property type="match status" value="1"/>
</dbReference>
<dbReference type="Proteomes" id="UP000823964">
    <property type="component" value="Unassembled WGS sequence"/>
</dbReference>
<dbReference type="EMBL" id="DXFQ01000044">
    <property type="protein sequence ID" value="HIX19485.1"/>
    <property type="molecule type" value="Genomic_DNA"/>
</dbReference>
<reference evidence="2" key="1">
    <citation type="journal article" date="2021" name="PeerJ">
        <title>Extensive microbial diversity within the chicken gut microbiome revealed by metagenomics and culture.</title>
        <authorList>
            <person name="Gilroy R."/>
            <person name="Ravi A."/>
            <person name="Getino M."/>
            <person name="Pursley I."/>
            <person name="Horton D.L."/>
            <person name="Alikhan N.F."/>
            <person name="Baker D."/>
            <person name="Gharbi K."/>
            <person name="Hall N."/>
            <person name="Watson M."/>
            <person name="Adriaenssens E.M."/>
            <person name="Foster-Nyarko E."/>
            <person name="Jarju S."/>
            <person name="Secka A."/>
            <person name="Antonio M."/>
            <person name="Oren A."/>
            <person name="Chaudhuri R.R."/>
            <person name="La Ragione R."/>
            <person name="Hildebrand F."/>
            <person name="Pallen M.J."/>
        </authorList>
    </citation>
    <scope>NUCLEOTIDE SEQUENCE</scope>
    <source>
        <strain evidence="2">14975</strain>
    </source>
</reference>
<gene>
    <name evidence="2" type="ORF">H9862_02650</name>
</gene>